<reference evidence="2" key="2">
    <citation type="submission" date="2023-05" db="EMBL/GenBank/DDBJ databases">
        <authorList>
            <consortium name="Lawrence Berkeley National Laboratory"/>
            <person name="Steindorff A."/>
            <person name="Hensen N."/>
            <person name="Bonometti L."/>
            <person name="Westerberg I."/>
            <person name="Brannstrom I.O."/>
            <person name="Guillou S."/>
            <person name="Cros-Aarteil S."/>
            <person name="Calhoun S."/>
            <person name="Haridas S."/>
            <person name="Kuo A."/>
            <person name="Mondo S."/>
            <person name="Pangilinan J."/>
            <person name="Riley R."/>
            <person name="Labutti K."/>
            <person name="Andreopoulos B."/>
            <person name="Lipzen A."/>
            <person name="Chen C."/>
            <person name="Yanf M."/>
            <person name="Daum C."/>
            <person name="Ng V."/>
            <person name="Clum A."/>
            <person name="Ohm R."/>
            <person name="Martin F."/>
            <person name="Silar P."/>
            <person name="Natvig D."/>
            <person name="Lalanne C."/>
            <person name="Gautier V."/>
            <person name="Ament-Velasquez S.L."/>
            <person name="Kruys A."/>
            <person name="Hutchinson M.I."/>
            <person name="Powell A.J."/>
            <person name="Barry K."/>
            <person name="Miller A.N."/>
            <person name="Grigoriev I.V."/>
            <person name="Debuchy R."/>
            <person name="Gladieux P."/>
            <person name="Thoren M.H."/>
            <person name="Johannesson H."/>
        </authorList>
    </citation>
    <scope>NUCLEOTIDE SEQUENCE</scope>
    <source>
        <strain evidence="2">PSN293</strain>
    </source>
</reference>
<feature type="compositionally biased region" description="Basic and acidic residues" evidence="1">
    <location>
        <begin position="1"/>
        <end position="34"/>
    </location>
</feature>
<evidence type="ECO:0000313" key="2">
    <source>
        <dbReference type="EMBL" id="KAK4209696.1"/>
    </source>
</evidence>
<reference evidence="2" key="1">
    <citation type="journal article" date="2023" name="Mol. Phylogenet. Evol.">
        <title>Genome-scale phylogeny and comparative genomics of the fungal order Sordariales.</title>
        <authorList>
            <person name="Hensen N."/>
            <person name="Bonometti L."/>
            <person name="Westerberg I."/>
            <person name="Brannstrom I.O."/>
            <person name="Guillou S."/>
            <person name="Cros-Aarteil S."/>
            <person name="Calhoun S."/>
            <person name="Haridas S."/>
            <person name="Kuo A."/>
            <person name="Mondo S."/>
            <person name="Pangilinan J."/>
            <person name="Riley R."/>
            <person name="LaButti K."/>
            <person name="Andreopoulos B."/>
            <person name="Lipzen A."/>
            <person name="Chen C."/>
            <person name="Yan M."/>
            <person name="Daum C."/>
            <person name="Ng V."/>
            <person name="Clum A."/>
            <person name="Steindorff A."/>
            <person name="Ohm R.A."/>
            <person name="Martin F."/>
            <person name="Silar P."/>
            <person name="Natvig D.O."/>
            <person name="Lalanne C."/>
            <person name="Gautier V."/>
            <person name="Ament-Velasquez S.L."/>
            <person name="Kruys A."/>
            <person name="Hutchinson M.I."/>
            <person name="Powell A.J."/>
            <person name="Barry K."/>
            <person name="Miller A.N."/>
            <person name="Grigoriev I.V."/>
            <person name="Debuchy R."/>
            <person name="Gladieux P."/>
            <person name="Hiltunen Thoren M."/>
            <person name="Johannesson H."/>
        </authorList>
    </citation>
    <scope>NUCLEOTIDE SEQUENCE</scope>
    <source>
        <strain evidence="2">PSN293</strain>
    </source>
</reference>
<feature type="region of interest" description="Disordered" evidence="1">
    <location>
        <begin position="1"/>
        <end position="71"/>
    </location>
</feature>
<protein>
    <submittedName>
        <fullName evidence="2">Uncharacterized protein</fullName>
    </submittedName>
</protein>
<dbReference type="EMBL" id="MU858197">
    <property type="protein sequence ID" value="KAK4209696.1"/>
    <property type="molecule type" value="Genomic_DNA"/>
</dbReference>
<accession>A0AAN6XZV7</accession>
<evidence type="ECO:0000313" key="3">
    <source>
        <dbReference type="Proteomes" id="UP001301769"/>
    </source>
</evidence>
<keyword evidence="3" id="KW-1185">Reference proteome</keyword>
<proteinExistence type="predicted"/>
<dbReference type="Proteomes" id="UP001301769">
    <property type="component" value="Unassembled WGS sequence"/>
</dbReference>
<evidence type="ECO:0000256" key="1">
    <source>
        <dbReference type="SAM" id="MobiDB-lite"/>
    </source>
</evidence>
<sequence>MPVHRPELPERAEGPKKQRVEAKAEAVKPAEDKGQTLQETQPSRGQATTWSNVYPAAANQNDAHPSTERKGLHEYVAPAPVTASVEAQHPADPPTRRIFWLDYSRDGAEDQRPYPDTTLPRQSSFVAERGPGEFSDDQSRRTGGPPQALKTSSLMVMDAEPARPSLAIDGPLAAIDGPPLPIPFPVPNQPPRVSTPVQRHHDLIFDDEEASDPDSGPHYFNQCKQLLTRLNEEYGPRHGEQYDINSDGHVSIYSTPGKVFECPGYKVKLWAPLTDPDEEDRNVRIYGNQELRRSLNKLAAELGTSYPMYSDGVRWRFCARKYISLASFFPVVLGSTTTY</sequence>
<gene>
    <name evidence="2" type="ORF">QBC37DRAFT_449909</name>
</gene>
<organism evidence="2 3">
    <name type="scientific">Rhypophila decipiens</name>
    <dbReference type="NCBI Taxonomy" id="261697"/>
    <lineage>
        <taxon>Eukaryota</taxon>
        <taxon>Fungi</taxon>
        <taxon>Dikarya</taxon>
        <taxon>Ascomycota</taxon>
        <taxon>Pezizomycotina</taxon>
        <taxon>Sordariomycetes</taxon>
        <taxon>Sordariomycetidae</taxon>
        <taxon>Sordariales</taxon>
        <taxon>Naviculisporaceae</taxon>
        <taxon>Rhypophila</taxon>
    </lineage>
</organism>
<comment type="caution">
    <text evidence="2">The sequence shown here is derived from an EMBL/GenBank/DDBJ whole genome shotgun (WGS) entry which is preliminary data.</text>
</comment>
<name>A0AAN6XZV7_9PEZI</name>
<feature type="region of interest" description="Disordered" evidence="1">
    <location>
        <begin position="108"/>
        <end position="152"/>
    </location>
</feature>
<dbReference type="AlphaFoldDB" id="A0AAN6XZV7"/>
<feature type="compositionally biased region" description="Polar residues" evidence="1">
    <location>
        <begin position="35"/>
        <end position="64"/>
    </location>
</feature>